<dbReference type="Proteomes" id="UP001055247">
    <property type="component" value="Unassembled WGS sequence"/>
</dbReference>
<evidence type="ECO:0000313" key="3">
    <source>
        <dbReference type="Proteomes" id="UP001055247"/>
    </source>
</evidence>
<evidence type="ECO:0000256" key="1">
    <source>
        <dbReference type="SAM" id="MobiDB-lite"/>
    </source>
</evidence>
<accession>A0AAV4ZR58</accession>
<comment type="caution">
    <text evidence="2">The sequence shown here is derived from an EMBL/GenBank/DDBJ whole genome shotgun (WGS) entry which is preliminary data.</text>
</comment>
<dbReference type="AlphaFoldDB" id="A0AAV4ZR58"/>
<reference evidence="2" key="1">
    <citation type="journal article" date="2016" name="Front. Microbiol.">
        <title>Genome Sequence of the Piezophilic, Mesophilic Sulfate-Reducing Bacterium Desulfovibrio indicus J2T.</title>
        <authorList>
            <person name="Cao J."/>
            <person name="Maignien L."/>
            <person name="Shao Z."/>
            <person name="Alain K."/>
            <person name="Jebbar M."/>
        </authorList>
    </citation>
    <scope>NUCLEOTIDE SEQUENCE</scope>
    <source>
        <strain evidence="2">DSM 16372</strain>
    </source>
</reference>
<evidence type="ECO:0000313" key="2">
    <source>
        <dbReference type="EMBL" id="GJD90624.1"/>
    </source>
</evidence>
<sequence length="151" mass="16783">MHSNGHMDENGAAVAALLMLPKPQRFLELARAYATARGHAITGSGRVVADQRVVAHGWSAYAKRFRPQILDWVVGEVSRFDGFQGLLTAENGYYPTMRIDHDWRMLPLADAYDAEQEERGDQRRAFRAMPSPEPADVPEPEDVPAAIAPRA</sequence>
<gene>
    <name evidence="2" type="ORF">BHAOGJBA_4166</name>
</gene>
<feature type="region of interest" description="Disordered" evidence="1">
    <location>
        <begin position="114"/>
        <end position="151"/>
    </location>
</feature>
<name>A0AAV4ZR58_9HYPH</name>
<organism evidence="2 3">
    <name type="scientific">Methylobacterium hispanicum</name>
    <dbReference type="NCBI Taxonomy" id="270350"/>
    <lineage>
        <taxon>Bacteria</taxon>
        <taxon>Pseudomonadati</taxon>
        <taxon>Pseudomonadota</taxon>
        <taxon>Alphaproteobacteria</taxon>
        <taxon>Hyphomicrobiales</taxon>
        <taxon>Methylobacteriaceae</taxon>
        <taxon>Methylobacterium</taxon>
    </lineage>
</organism>
<proteinExistence type="predicted"/>
<dbReference type="EMBL" id="BPQO01000020">
    <property type="protein sequence ID" value="GJD90624.1"/>
    <property type="molecule type" value="Genomic_DNA"/>
</dbReference>
<protein>
    <submittedName>
        <fullName evidence="2">Uncharacterized protein</fullName>
    </submittedName>
</protein>
<reference evidence="2" key="2">
    <citation type="submission" date="2021-08" db="EMBL/GenBank/DDBJ databases">
        <authorList>
            <person name="Tani A."/>
            <person name="Ola A."/>
            <person name="Ogura Y."/>
            <person name="Katsura K."/>
            <person name="Hayashi T."/>
        </authorList>
    </citation>
    <scope>NUCLEOTIDE SEQUENCE</scope>
    <source>
        <strain evidence="2">DSM 16372</strain>
    </source>
</reference>
<keyword evidence="3" id="KW-1185">Reference proteome</keyword>